<evidence type="ECO:0000256" key="15">
    <source>
        <dbReference type="ARBA" id="ARBA00023134"/>
    </source>
</evidence>
<name>A0A388LL50_CHABU</name>
<dbReference type="EC" id="4.1.99.22" evidence="6"/>
<evidence type="ECO:0000256" key="9">
    <source>
        <dbReference type="ARBA" id="ARBA00022485"/>
    </source>
</evidence>
<proteinExistence type="inferred from homology"/>
<evidence type="ECO:0000256" key="10">
    <source>
        <dbReference type="ARBA" id="ARBA00022691"/>
    </source>
</evidence>
<evidence type="ECO:0000256" key="8">
    <source>
        <dbReference type="ARBA" id="ARBA00015273"/>
    </source>
</evidence>
<evidence type="ECO:0000313" key="24">
    <source>
        <dbReference type="Proteomes" id="UP000265515"/>
    </source>
</evidence>
<dbReference type="Pfam" id="PF04055">
    <property type="entry name" value="Radical_SAM"/>
    <property type="match status" value="1"/>
</dbReference>
<keyword evidence="15" id="KW-0342">GTP-binding</keyword>
<dbReference type="PANTHER" id="PTHR22960:SF0">
    <property type="entry name" value="MOLYBDENUM COFACTOR BIOSYNTHESIS PROTEIN 1"/>
    <property type="match status" value="1"/>
</dbReference>
<feature type="region of interest" description="Disordered" evidence="21">
    <location>
        <begin position="119"/>
        <end position="160"/>
    </location>
</feature>
<dbReference type="InterPro" id="IPR007197">
    <property type="entry name" value="rSAM"/>
</dbReference>
<keyword evidence="13" id="KW-0408">Iron</keyword>
<dbReference type="InterPro" id="IPR000385">
    <property type="entry name" value="MoaA_NifB_PqqE_Fe-S-bd_CS"/>
</dbReference>
<comment type="similarity">
    <text evidence="4">In the C-terminal section; belongs to the MoaC family.</text>
</comment>
<gene>
    <name evidence="23" type="ORF">CBR_g36677</name>
</gene>
<dbReference type="AlphaFoldDB" id="A0A388LL50"/>
<evidence type="ECO:0000259" key="22">
    <source>
        <dbReference type="PROSITE" id="PS51918"/>
    </source>
</evidence>
<dbReference type="EC" id="4.6.1.17" evidence="7"/>
<reference evidence="23 24" key="1">
    <citation type="journal article" date="2018" name="Cell">
        <title>The Chara Genome: Secondary Complexity and Implications for Plant Terrestrialization.</title>
        <authorList>
            <person name="Nishiyama T."/>
            <person name="Sakayama H."/>
            <person name="Vries J.D."/>
            <person name="Buschmann H."/>
            <person name="Saint-Marcoux D."/>
            <person name="Ullrich K.K."/>
            <person name="Haas F.B."/>
            <person name="Vanderstraeten L."/>
            <person name="Becker D."/>
            <person name="Lang D."/>
            <person name="Vosolsobe S."/>
            <person name="Rombauts S."/>
            <person name="Wilhelmsson P.K.I."/>
            <person name="Janitza P."/>
            <person name="Kern R."/>
            <person name="Heyl A."/>
            <person name="Rumpler F."/>
            <person name="Villalobos L.I.A.C."/>
            <person name="Clay J.M."/>
            <person name="Skokan R."/>
            <person name="Toyoda A."/>
            <person name="Suzuki Y."/>
            <person name="Kagoshima H."/>
            <person name="Schijlen E."/>
            <person name="Tajeshwar N."/>
            <person name="Catarino B."/>
            <person name="Hetherington A.J."/>
            <person name="Saltykova A."/>
            <person name="Bonnot C."/>
            <person name="Breuninger H."/>
            <person name="Symeonidi A."/>
            <person name="Radhakrishnan G.V."/>
            <person name="Van Nieuwerburgh F."/>
            <person name="Deforce D."/>
            <person name="Chang C."/>
            <person name="Karol K.G."/>
            <person name="Hedrich R."/>
            <person name="Ulvskov P."/>
            <person name="Glockner G."/>
            <person name="Delwiche C.F."/>
            <person name="Petrasek J."/>
            <person name="Van de Peer Y."/>
            <person name="Friml J."/>
            <person name="Beilby M."/>
            <person name="Dolan L."/>
            <person name="Kohara Y."/>
            <person name="Sugano S."/>
            <person name="Fujiyama A."/>
            <person name="Delaux P.-M."/>
            <person name="Quint M."/>
            <person name="TheiBen G."/>
            <person name="Hagemann M."/>
            <person name="Harholt J."/>
            <person name="Dunand C."/>
            <person name="Zachgo S."/>
            <person name="Langdale J."/>
            <person name="Maumus F."/>
            <person name="Straeten D.V.D."/>
            <person name="Gould S.B."/>
            <person name="Rensing S.A."/>
        </authorList>
    </citation>
    <scope>NUCLEOTIDE SEQUENCE [LARGE SCALE GENOMIC DNA]</scope>
    <source>
        <strain evidence="23 24">S276</strain>
    </source>
</reference>
<dbReference type="SFLD" id="SFLDG01386">
    <property type="entry name" value="main_SPASM_domain-containing"/>
    <property type="match status" value="1"/>
</dbReference>
<keyword evidence="10" id="KW-0949">S-adenosyl-L-methionine</keyword>
<keyword evidence="11" id="KW-0479">Metal-binding</keyword>
<evidence type="ECO:0000256" key="19">
    <source>
        <dbReference type="ARBA" id="ARBA00054222"/>
    </source>
</evidence>
<dbReference type="PROSITE" id="PS51918">
    <property type="entry name" value="RADICAL_SAM"/>
    <property type="match status" value="1"/>
</dbReference>
<keyword evidence="24" id="KW-1185">Reference proteome</keyword>
<comment type="subunit">
    <text evidence="20">Isoform MOCS1A and isoform MOCS1B probably form a heterooligomer.</text>
</comment>
<evidence type="ECO:0000256" key="7">
    <source>
        <dbReference type="ARBA" id="ARBA00012575"/>
    </source>
</evidence>
<evidence type="ECO:0000256" key="14">
    <source>
        <dbReference type="ARBA" id="ARBA00023014"/>
    </source>
</evidence>
<comment type="caution">
    <text evidence="23">The sequence shown here is derived from an EMBL/GenBank/DDBJ whole genome shotgun (WGS) entry which is preliminary data.</text>
</comment>
<dbReference type="CDD" id="cd21117">
    <property type="entry name" value="Twitch_MoaA"/>
    <property type="match status" value="1"/>
</dbReference>
<dbReference type="InterPro" id="IPR013483">
    <property type="entry name" value="MoaA"/>
</dbReference>
<dbReference type="GO" id="GO:0061799">
    <property type="term" value="F:cyclic pyranopterin monophosphate synthase activity"/>
    <property type="evidence" value="ECO:0007669"/>
    <property type="project" value="UniProtKB-EC"/>
</dbReference>
<dbReference type="HAMAP" id="MF_01225_B">
    <property type="entry name" value="MoaA_B"/>
    <property type="match status" value="1"/>
</dbReference>
<evidence type="ECO:0000256" key="17">
    <source>
        <dbReference type="ARBA" id="ARBA00023239"/>
    </source>
</evidence>
<dbReference type="InterPro" id="IPR040064">
    <property type="entry name" value="MoaA-like"/>
</dbReference>
<evidence type="ECO:0000256" key="11">
    <source>
        <dbReference type="ARBA" id="ARBA00022723"/>
    </source>
</evidence>
<dbReference type="EMBL" id="BFEA01000427">
    <property type="protein sequence ID" value="GBG83060.1"/>
    <property type="molecule type" value="Genomic_DNA"/>
</dbReference>
<dbReference type="InterPro" id="IPR010505">
    <property type="entry name" value="MoaA_twitch"/>
</dbReference>
<sequence>MEGRFGALFKCAAAAAWMARSRPPAPAGGPLLLGYGWGAGVGSGGRTGNMGSRPCYGMVRSCSLASSPPLRDPSGSTEGATQRFDAERERRLQEMARAQGTCGQGSFLLRIFPPAPGQHMASAPCSSASPSPPSPSSSPSSSPSEFLQHRVSSHLSASTSVAASQDGVNMLYHHHHIFDAERERRLQEMARAHAMPSLGPFVRRVFPSFPSPPHMIVQPPPPCSAGPCSPPTSAVNGSPFIATPSPPPPCSSPASNSSPAEFLQQARVSSTGLMPASTASAAALALEEVHDIVEGDVSSILVDSYGRKHTYLRISLTEKCNLRCKYCMPEEGVELTPSPELLTTEEIVRLASIFVDAGVNKIRLTGGEPTIRKDLEEICAQLTGLDGLKTLAMTTNGVALSRRLEGLQVAGLSQLNISLDTMVDEKFEVLTRRKGLCKVLRSIETALELGYDPVKINCVVMRGFNDDEILDFVELTRERPINVRFIEFMPFDGNVWNSKKMVSYAEMISIVRCHYPNLYRLRDNSSDTAKNFQVEGFKGSVSFITSMTDNFCSGCNRVRLMADGNLKVCLFGPAEVSLRDAVRSSIPDEGIRHIIGCAVKRKKASHAGMFEIARTQNRPMIHIGG</sequence>
<evidence type="ECO:0000256" key="12">
    <source>
        <dbReference type="ARBA" id="ARBA00022741"/>
    </source>
</evidence>
<dbReference type="InterPro" id="IPR050105">
    <property type="entry name" value="MoCo_biosynth_MoaA/MoaC"/>
</dbReference>
<dbReference type="SMART" id="SM00729">
    <property type="entry name" value="Elp3"/>
    <property type="match status" value="1"/>
</dbReference>
<dbReference type="OrthoDB" id="429626at2759"/>
<dbReference type="STRING" id="69332.A0A388LL50"/>
<dbReference type="PROSITE" id="PS01305">
    <property type="entry name" value="MOAA_NIFB_PQQE"/>
    <property type="match status" value="1"/>
</dbReference>
<dbReference type="SFLD" id="SFLDG01383">
    <property type="entry name" value="cyclic_pyranopterin_phosphate"/>
    <property type="match status" value="1"/>
</dbReference>
<dbReference type="GO" id="GO:0006777">
    <property type="term" value="P:Mo-molybdopterin cofactor biosynthetic process"/>
    <property type="evidence" value="ECO:0007669"/>
    <property type="project" value="UniProtKB-KW"/>
</dbReference>
<accession>A0A388LL50</accession>
<dbReference type="Proteomes" id="UP000265515">
    <property type="component" value="Unassembled WGS sequence"/>
</dbReference>
<evidence type="ECO:0000256" key="2">
    <source>
        <dbReference type="ARBA" id="ARBA00001966"/>
    </source>
</evidence>
<evidence type="ECO:0000256" key="16">
    <source>
        <dbReference type="ARBA" id="ARBA00023150"/>
    </source>
</evidence>
<evidence type="ECO:0000256" key="4">
    <source>
        <dbReference type="ARBA" id="ARBA00008484"/>
    </source>
</evidence>
<dbReference type="PANTHER" id="PTHR22960">
    <property type="entry name" value="MOLYBDOPTERIN COFACTOR SYNTHESIS PROTEIN A"/>
    <property type="match status" value="1"/>
</dbReference>
<dbReference type="GO" id="GO:0061798">
    <property type="term" value="F:GTP 3',8'-cyclase activity"/>
    <property type="evidence" value="ECO:0007669"/>
    <property type="project" value="UniProtKB-EC"/>
</dbReference>
<protein>
    <recommendedName>
        <fullName evidence="8">Molybdenum cofactor biosynthesis protein 1</fullName>
        <ecNumber evidence="6">4.1.99.22</ecNumber>
        <ecNumber evidence="7">4.6.1.17</ecNumber>
    </recommendedName>
</protein>
<dbReference type="GO" id="GO:0051539">
    <property type="term" value="F:4 iron, 4 sulfur cluster binding"/>
    <property type="evidence" value="ECO:0007669"/>
    <property type="project" value="UniProtKB-KW"/>
</dbReference>
<dbReference type="InterPro" id="IPR058240">
    <property type="entry name" value="rSAM_sf"/>
</dbReference>
<organism evidence="23 24">
    <name type="scientific">Chara braunii</name>
    <name type="common">Braun's stonewort</name>
    <dbReference type="NCBI Taxonomy" id="69332"/>
    <lineage>
        <taxon>Eukaryota</taxon>
        <taxon>Viridiplantae</taxon>
        <taxon>Streptophyta</taxon>
        <taxon>Charophyceae</taxon>
        <taxon>Charales</taxon>
        <taxon>Characeae</taxon>
        <taxon>Chara</taxon>
    </lineage>
</organism>
<evidence type="ECO:0000256" key="3">
    <source>
        <dbReference type="ARBA" id="ARBA00005046"/>
    </source>
</evidence>
<dbReference type="SUPFAM" id="SSF102114">
    <property type="entry name" value="Radical SAM enzymes"/>
    <property type="match status" value="1"/>
</dbReference>
<dbReference type="CDD" id="cd01335">
    <property type="entry name" value="Radical_SAM"/>
    <property type="match status" value="1"/>
</dbReference>
<comment type="pathway">
    <text evidence="3">Cofactor biosynthesis; molybdopterin biosynthesis.</text>
</comment>
<feature type="region of interest" description="Disordered" evidence="21">
    <location>
        <begin position="66"/>
        <end position="88"/>
    </location>
</feature>
<keyword evidence="9" id="KW-0004">4Fe-4S</keyword>
<keyword evidence="16" id="KW-0501">Molybdenum cofactor biosynthesis</keyword>
<comment type="cofactor">
    <cofactor evidence="2">
        <name>[4Fe-4S] cluster</name>
        <dbReference type="ChEBI" id="CHEBI:49883"/>
    </cofactor>
</comment>
<dbReference type="InterPro" id="IPR006638">
    <property type="entry name" value="Elp3/MiaA/NifB-like_rSAM"/>
</dbReference>
<comment type="catalytic activity">
    <reaction evidence="18">
        <text>GTP + AH2 + S-adenosyl-L-methionine = (8S)-3',8-cyclo-7,8-dihydroguanosine 5'-triphosphate + 5'-deoxyadenosine + L-methionine + A + H(+)</text>
        <dbReference type="Rhea" id="RHEA:49576"/>
        <dbReference type="ChEBI" id="CHEBI:13193"/>
        <dbReference type="ChEBI" id="CHEBI:15378"/>
        <dbReference type="ChEBI" id="CHEBI:17319"/>
        <dbReference type="ChEBI" id="CHEBI:17499"/>
        <dbReference type="ChEBI" id="CHEBI:37565"/>
        <dbReference type="ChEBI" id="CHEBI:57844"/>
        <dbReference type="ChEBI" id="CHEBI:59789"/>
        <dbReference type="ChEBI" id="CHEBI:131766"/>
        <dbReference type="EC" id="4.1.99.22"/>
    </reaction>
</comment>
<evidence type="ECO:0000256" key="5">
    <source>
        <dbReference type="ARBA" id="ARBA00009862"/>
    </source>
</evidence>
<dbReference type="GO" id="GO:0046872">
    <property type="term" value="F:metal ion binding"/>
    <property type="evidence" value="ECO:0007669"/>
    <property type="project" value="UniProtKB-KW"/>
</dbReference>
<dbReference type="Pfam" id="PF06463">
    <property type="entry name" value="Mob_synth_C"/>
    <property type="match status" value="1"/>
</dbReference>
<evidence type="ECO:0000256" key="13">
    <source>
        <dbReference type="ARBA" id="ARBA00023004"/>
    </source>
</evidence>
<dbReference type="Gene3D" id="3.20.20.70">
    <property type="entry name" value="Aldolase class I"/>
    <property type="match status" value="1"/>
</dbReference>
<dbReference type="Gramene" id="GBG83060">
    <property type="protein sequence ID" value="GBG83060"/>
    <property type="gene ID" value="CBR_g36677"/>
</dbReference>
<keyword evidence="14" id="KW-0411">Iron-sulfur</keyword>
<evidence type="ECO:0000256" key="21">
    <source>
        <dbReference type="SAM" id="MobiDB-lite"/>
    </source>
</evidence>
<comment type="similarity">
    <text evidence="5">In the N-terminal section; belongs to the radical SAM superfamily. MoaA family.</text>
</comment>
<dbReference type="NCBIfam" id="TIGR02666">
    <property type="entry name" value="moaA"/>
    <property type="match status" value="1"/>
</dbReference>
<evidence type="ECO:0000256" key="20">
    <source>
        <dbReference type="ARBA" id="ARBA00063038"/>
    </source>
</evidence>
<comment type="catalytic activity">
    <reaction evidence="1">
        <text>(8S)-3',8-cyclo-7,8-dihydroguanosine 5'-triphosphate = cyclic pyranopterin phosphate + diphosphate</text>
        <dbReference type="Rhea" id="RHEA:49580"/>
        <dbReference type="ChEBI" id="CHEBI:33019"/>
        <dbReference type="ChEBI" id="CHEBI:59648"/>
        <dbReference type="ChEBI" id="CHEBI:131766"/>
        <dbReference type="EC" id="4.6.1.17"/>
    </reaction>
</comment>
<keyword evidence="17" id="KW-0456">Lyase</keyword>
<dbReference type="SFLD" id="SFLDS00029">
    <property type="entry name" value="Radical_SAM"/>
    <property type="match status" value="1"/>
</dbReference>
<dbReference type="InterPro" id="IPR013785">
    <property type="entry name" value="Aldolase_TIM"/>
</dbReference>
<feature type="domain" description="Radical SAM core" evidence="22">
    <location>
        <begin position="304"/>
        <end position="517"/>
    </location>
</feature>
<feature type="region of interest" description="Disordered" evidence="21">
    <location>
        <begin position="236"/>
        <end position="258"/>
    </location>
</feature>
<dbReference type="SFLD" id="SFLDG01067">
    <property type="entry name" value="SPASM/twitch_domain_containing"/>
    <property type="match status" value="1"/>
</dbReference>
<evidence type="ECO:0000256" key="1">
    <source>
        <dbReference type="ARBA" id="ARBA00001637"/>
    </source>
</evidence>
<dbReference type="FunFam" id="3.20.20.70:FF:000117">
    <property type="entry name" value="molybdenum cofactor biosynthesis protein 1"/>
    <property type="match status" value="1"/>
</dbReference>
<keyword evidence="12" id="KW-0547">Nucleotide-binding</keyword>
<dbReference type="GO" id="GO:0005525">
    <property type="term" value="F:GTP binding"/>
    <property type="evidence" value="ECO:0007669"/>
    <property type="project" value="UniProtKB-KW"/>
</dbReference>
<evidence type="ECO:0000256" key="18">
    <source>
        <dbReference type="ARBA" id="ARBA00048697"/>
    </source>
</evidence>
<evidence type="ECO:0000313" key="23">
    <source>
        <dbReference type="EMBL" id="GBG83060.1"/>
    </source>
</evidence>
<evidence type="ECO:0000256" key="6">
    <source>
        <dbReference type="ARBA" id="ARBA00012167"/>
    </source>
</evidence>
<comment type="function">
    <text evidence="19">Isoform MOCS1A and isoform MOCS1B probably form a complex that catalyzes the conversion of 5'-GTP to cyclic pyranopterin monophosphate (cPMP). MOCS1A catalyzes the cyclization of GTP to (8S)-3',8-cyclo-7,8-dihydroguanosine 5'-triphosphate and MOCS1B catalyzes the subsequent conversion of (8S)-3',8-cyclo-7,8-dihydroguanosine 5'-triphosphate to cPMP.</text>
</comment>
<dbReference type="UniPathway" id="UPA00344"/>